<dbReference type="GeneID" id="115559167"/>
<dbReference type="Ensembl" id="ENSGMOT00000072943.1">
    <property type="protein sequence ID" value="ENSGMOP00000022127.1"/>
    <property type="gene ID" value="ENSGMOG00000023443.1"/>
</dbReference>
<dbReference type="GO" id="GO:0007165">
    <property type="term" value="P:signal transduction"/>
    <property type="evidence" value="ECO:0007669"/>
    <property type="project" value="InterPro"/>
</dbReference>
<dbReference type="OMA" id="ELMHAEH"/>
<dbReference type="InterPro" id="IPR000159">
    <property type="entry name" value="RA_dom"/>
</dbReference>
<dbReference type="InterPro" id="IPR033593">
    <property type="entry name" value="N-RASSF"/>
</dbReference>
<dbReference type="PANTHER" id="PTHR15286:SF11">
    <property type="entry name" value="RAS ASSOCIATION DOMAIN-CONTAINING PROTEIN 7"/>
    <property type="match status" value="1"/>
</dbReference>
<keyword evidence="1" id="KW-0175">Coiled coil</keyword>
<dbReference type="SUPFAM" id="SSF54236">
    <property type="entry name" value="Ubiquitin-like"/>
    <property type="match status" value="1"/>
</dbReference>
<feature type="domain" description="Ras-associating" evidence="3">
    <location>
        <begin position="1"/>
        <end position="82"/>
    </location>
</feature>
<sequence>MELKVWVDGVVRVVCGLSYNTSCQDVVIALAQAIGQTGRYILVLKLRGTERQLLATDCPLQAVAQLGQQATEVQFVLRRTGHALSDGPHGSKTDGQLLLPRQPEPPSQPQKAQSFHLGPSTFPRRKRTRAYSPSPRASPEPRASPVSFQEPVHPVKTSQPLGSKEEAFRQILKQQEWLYDLEVQLQALKCELRDCERSSGPTPVPSPTPSLEEELEELETRTRQNEAELMHAEHWEEQLEEELDLEDDMHGRLDTISSNIDDHISRLQDLQAHSTKLGHDLQLEQSSVPQPDDHTLPSLRQELQSRLQEGNALAALLSEKERELQAVKVMLEERSQLIEECDKDLRQLKLQQFIQQAGVTAGPPDSEQLENPYPPDPSAQWENPYLPATSDRYLSNAGLMEDDLNEAVSVC</sequence>
<dbReference type="Pfam" id="PF00788">
    <property type="entry name" value="RA"/>
    <property type="match status" value="1"/>
</dbReference>
<name>A0A8C4ZYL9_GADMO</name>
<dbReference type="AlphaFoldDB" id="A0A8C4ZYL9"/>
<dbReference type="GeneTree" id="ENSGT00950000182839"/>
<dbReference type="Gene3D" id="3.10.20.90">
    <property type="entry name" value="Phosphatidylinositol 3-kinase Catalytic Subunit, Chain A, domain 1"/>
    <property type="match status" value="1"/>
</dbReference>
<dbReference type="Proteomes" id="UP000694546">
    <property type="component" value="Chromosome 14"/>
</dbReference>
<dbReference type="RefSeq" id="XP_030233736.1">
    <property type="nucleotide sequence ID" value="XM_030377876.1"/>
</dbReference>
<dbReference type="OrthoDB" id="10051571at2759"/>
<evidence type="ECO:0000313" key="4">
    <source>
        <dbReference type="Ensembl" id="ENSGMOP00000022127.1"/>
    </source>
</evidence>
<feature type="region of interest" description="Disordered" evidence="2">
    <location>
        <begin position="82"/>
        <end position="161"/>
    </location>
</feature>
<feature type="region of interest" description="Disordered" evidence="2">
    <location>
        <begin position="195"/>
        <end position="222"/>
    </location>
</feature>
<feature type="region of interest" description="Disordered" evidence="2">
    <location>
        <begin position="357"/>
        <end position="384"/>
    </location>
</feature>
<dbReference type="SMART" id="SM00314">
    <property type="entry name" value="RA"/>
    <property type="match status" value="1"/>
</dbReference>
<gene>
    <name evidence="4" type="primary">LOC115559167</name>
</gene>
<dbReference type="PANTHER" id="PTHR15286">
    <property type="entry name" value="RAS-ASSOCIATING DOMAIN CONTAINING PROTEIN"/>
    <property type="match status" value="1"/>
</dbReference>
<accession>A0A8C4ZYL9</accession>
<dbReference type="InterPro" id="IPR029071">
    <property type="entry name" value="Ubiquitin-like_domsf"/>
</dbReference>
<proteinExistence type="predicted"/>
<organism evidence="4 5">
    <name type="scientific">Gadus morhua</name>
    <name type="common">Atlantic cod</name>
    <dbReference type="NCBI Taxonomy" id="8049"/>
    <lineage>
        <taxon>Eukaryota</taxon>
        <taxon>Metazoa</taxon>
        <taxon>Chordata</taxon>
        <taxon>Craniata</taxon>
        <taxon>Vertebrata</taxon>
        <taxon>Euteleostomi</taxon>
        <taxon>Actinopterygii</taxon>
        <taxon>Neopterygii</taxon>
        <taxon>Teleostei</taxon>
        <taxon>Neoteleostei</taxon>
        <taxon>Acanthomorphata</taxon>
        <taxon>Zeiogadaria</taxon>
        <taxon>Gadariae</taxon>
        <taxon>Gadiformes</taxon>
        <taxon>Gadoidei</taxon>
        <taxon>Gadidae</taxon>
        <taxon>Gadus</taxon>
    </lineage>
</organism>
<feature type="coiled-coil region" evidence="1">
    <location>
        <begin position="300"/>
        <end position="351"/>
    </location>
</feature>
<dbReference type="RefSeq" id="XP_030233735.1">
    <property type="nucleotide sequence ID" value="XM_030377875.1"/>
</dbReference>
<keyword evidence="5" id="KW-1185">Reference proteome</keyword>
<reference evidence="4" key="2">
    <citation type="submission" date="2025-09" db="UniProtKB">
        <authorList>
            <consortium name="Ensembl"/>
        </authorList>
    </citation>
    <scope>IDENTIFICATION</scope>
</reference>
<evidence type="ECO:0000256" key="2">
    <source>
        <dbReference type="SAM" id="MobiDB-lite"/>
    </source>
</evidence>
<evidence type="ECO:0000256" key="1">
    <source>
        <dbReference type="SAM" id="Coils"/>
    </source>
</evidence>
<dbReference type="PROSITE" id="PS50200">
    <property type="entry name" value="RA"/>
    <property type="match status" value="1"/>
</dbReference>
<evidence type="ECO:0000259" key="3">
    <source>
        <dbReference type="PROSITE" id="PS50200"/>
    </source>
</evidence>
<evidence type="ECO:0000313" key="5">
    <source>
        <dbReference type="Proteomes" id="UP000694546"/>
    </source>
</evidence>
<protein>
    <submittedName>
        <fullName evidence="4">Ras association domain family member 7b</fullName>
    </submittedName>
</protein>
<feature type="compositionally biased region" description="Low complexity" evidence="2">
    <location>
        <begin position="130"/>
        <end position="147"/>
    </location>
</feature>
<reference evidence="4" key="1">
    <citation type="submission" date="2025-08" db="UniProtKB">
        <authorList>
            <consortium name="Ensembl"/>
        </authorList>
    </citation>
    <scope>IDENTIFICATION</scope>
</reference>